<protein>
    <submittedName>
        <fullName evidence="3">EaeB</fullName>
    </submittedName>
</protein>
<evidence type="ECO:0000256" key="1">
    <source>
        <dbReference type="SAM" id="MobiDB-lite"/>
    </source>
</evidence>
<organism evidence="3">
    <name type="scientific">Salmonella enterica</name>
    <name type="common">Salmonella choleraesuis</name>
    <dbReference type="NCBI Taxonomy" id="28901"/>
    <lineage>
        <taxon>Bacteria</taxon>
        <taxon>Pseudomonadati</taxon>
        <taxon>Pseudomonadota</taxon>
        <taxon>Gammaproteobacteria</taxon>
        <taxon>Enterobacterales</taxon>
        <taxon>Enterobacteriaceae</taxon>
        <taxon>Salmonella</taxon>
    </lineage>
</organism>
<dbReference type="Proteomes" id="UP000839904">
    <property type="component" value="Unassembled WGS sequence"/>
</dbReference>
<feature type="compositionally biased region" description="Polar residues" evidence="1">
    <location>
        <begin position="1"/>
        <end position="14"/>
    </location>
</feature>
<dbReference type="EMBL" id="RMEA01000154">
    <property type="protein sequence ID" value="MER45379.1"/>
    <property type="molecule type" value="Genomic_DNA"/>
</dbReference>
<feature type="compositionally biased region" description="Low complexity" evidence="1">
    <location>
        <begin position="16"/>
        <end position="35"/>
    </location>
</feature>
<comment type="caution">
    <text evidence="3">The sequence shown here is derived from an EMBL/GenBank/DDBJ whole genome shotgun (WGS) entry which is preliminary data.</text>
</comment>
<accession>A0A3I8HGE3</accession>
<dbReference type="Proteomes" id="UP000885379">
    <property type="component" value="Unassembled WGS sequence"/>
</dbReference>
<proteinExistence type="predicted"/>
<sequence>MLNAIDTTPLQPVQATPVTKGKTEETTTNSTTSNPAFLTNGRLDIGKLLLEIQKLLRKMLSTLQDYMQKQLGQSYKIQQAAFESQDKVIEEKRSAAQAQLIGGSISSALGILGSFAAINQGLSESGKAAGQAAKEAADAATKASTKALESTTDTLTKTLTKTADSIADSVTEGIESTTKTISKALNNTTSDITEGLTDAMQRTSQVTARNVDVISDVASEAEKSIGIGARLMNGAEKVTKSTPFIAITSLAEGVKTLPMTISDSIKSTHEISEQQHKNVENLQQNNLDLYRQDMRRSQDDIASRQTDITSVTREFLEVQNRMGQSSRGAG</sequence>
<feature type="region of interest" description="Disordered" evidence="1">
    <location>
        <begin position="1"/>
        <end position="35"/>
    </location>
</feature>
<name>A0A3I8HGE3_SALER</name>
<evidence type="ECO:0000313" key="2">
    <source>
        <dbReference type="EMBL" id="ECT9424760.1"/>
    </source>
</evidence>
<reference evidence="3" key="1">
    <citation type="submission" date="2018-10" db="EMBL/GenBank/DDBJ databases">
        <authorList>
            <consortium name="PulseNet: The National Subtyping Network for Foodborne Disease Surveillance"/>
            <person name="Tarr C.L."/>
            <person name="Trees E."/>
            <person name="Katz L.S."/>
            <person name="Carleton-Romer H.A."/>
            <person name="Stroika S."/>
            <person name="Kucerova Z."/>
            <person name="Roache K.F."/>
            <person name="Sabol A.L."/>
            <person name="Besser J."/>
            <person name="Gerner-Smidt P."/>
        </authorList>
    </citation>
    <scope>NUCLEOTIDE SEQUENCE [LARGE SCALE GENOMIC DNA]</scope>
    <source>
        <strain evidence="2">PNUSAS018503</strain>
        <strain evidence="3">PNUSAS057480</strain>
    </source>
</reference>
<dbReference type="EMBL" id="AAKOJA010000003">
    <property type="protein sequence ID" value="ECT9424760.1"/>
    <property type="molecule type" value="Genomic_DNA"/>
</dbReference>
<dbReference type="AlphaFoldDB" id="A0A3I8HGE3"/>
<gene>
    <name evidence="2" type="ORF">CG587_09325</name>
    <name evidence="3" type="ORF">ED033_24500</name>
</gene>
<evidence type="ECO:0000313" key="3">
    <source>
        <dbReference type="EMBL" id="MER45379.1"/>
    </source>
</evidence>